<evidence type="ECO:0000313" key="2">
    <source>
        <dbReference type="EMBL" id="MBB3048273.1"/>
    </source>
</evidence>
<evidence type="ECO:0000313" key="3">
    <source>
        <dbReference type="Proteomes" id="UP000537130"/>
    </source>
</evidence>
<dbReference type="InterPro" id="IPR050261">
    <property type="entry name" value="FrsA_esterase"/>
</dbReference>
<dbReference type="GO" id="GO:0052689">
    <property type="term" value="F:carboxylic ester hydrolase activity"/>
    <property type="evidence" value="ECO:0007669"/>
    <property type="project" value="UniProtKB-ARBA"/>
</dbReference>
<accession>A0A7W4Z6H5</accession>
<proteinExistence type="predicted"/>
<dbReference type="Gene3D" id="3.40.50.1820">
    <property type="entry name" value="alpha/beta hydrolase"/>
    <property type="match status" value="1"/>
</dbReference>
<reference evidence="2 3" key="1">
    <citation type="submission" date="2020-08" db="EMBL/GenBank/DDBJ databases">
        <title>Genomic Encyclopedia of Type Strains, Phase III (KMG-III): the genomes of soil and plant-associated and newly described type strains.</title>
        <authorList>
            <person name="Whitman W."/>
        </authorList>
    </citation>
    <scope>NUCLEOTIDE SEQUENCE [LARGE SCALE GENOMIC DNA]</scope>
    <source>
        <strain evidence="2 3">CECT 8654</strain>
    </source>
</reference>
<organism evidence="2 3">
    <name type="scientific">Litorivivens lipolytica</name>
    <dbReference type="NCBI Taxonomy" id="1524264"/>
    <lineage>
        <taxon>Bacteria</taxon>
        <taxon>Pseudomonadati</taxon>
        <taxon>Pseudomonadota</taxon>
        <taxon>Gammaproteobacteria</taxon>
        <taxon>Litorivivens</taxon>
    </lineage>
</organism>
<keyword evidence="3" id="KW-1185">Reference proteome</keyword>
<dbReference type="PANTHER" id="PTHR22946:SF9">
    <property type="entry name" value="POLYKETIDE TRANSFERASE AF380"/>
    <property type="match status" value="1"/>
</dbReference>
<evidence type="ECO:0000256" key="1">
    <source>
        <dbReference type="ARBA" id="ARBA00022801"/>
    </source>
</evidence>
<keyword evidence="1" id="KW-0378">Hydrolase</keyword>
<dbReference type="InterPro" id="IPR029058">
    <property type="entry name" value="AB_hydrolase_fold"/>
</dbReference>
<dbReference type="SUPFAM" id="SSF53474">
    <property type="entry name" value="alpha/beta-Hydrolases"/>
    <property type="match status" value="1"/>
</dbReference>
<dbReference type="PANTHER" id="PTHR22946">
    <property type="entry name" value="DIENELACTONE HYDROLASE DOMAIN-CONTAINING PROTEIN-RELATED"/>
    <property type="match status" value="1"/>
</dbReference>
<gene>
    <name evidence="2" type="ORF">FHR99_002547</name>
</gene>
<dbReference type="AlphaFoldDB" id="A0A7W4Z6H5"/>
<dbReference type="Proteomes" id="UP000537130">
    <property type="component" value="Unassembled WGS sequence"/>
</dbReference>
<sequence length="392" mass="43951">MAVNQAHTWWDQLQAEADRQSDQTDISRQRLLSIAATAAMDRVARTGLGAMVCSALAPMLLGSGKLEREAEKLRFYARFADAANIEETFVAPPPVNVVEEAPSLLSRHRRFAPKGVNCRYLSFQSPFTPLNPALNEDYLAHNANRTARALHFEHGDKPRPTLLFIHGQSVDSYRINNWWFSLTQIYDQGYDVLLITLPHHGQRAGASHPVSGIGFYTNGLAGTNEAMLQSISDARSWLNYLFERGVPQIGVSGVSLGGYLSALLACVDDRLSFVIPNSPVVAPVDMALQWQPVAPMSKMMFALGDLTMAELRHCMALHSPLTYQPRIDNDRLFIISGAGDRFTSPRFVRLLHEHWQGGRIHWFPGNHLLHLEQVHYLQDMHNFIDRSFGMVP</sequence>
<name>A0A7W4Z6H5_9GAMM</name>
<dbReference type="EMBL" id="JACHWY010000003">
    <property type="protein sequence ID" value="MBB3048273.1"/>
    <property type="molecule type" value="Genomic_DNA"/>
</dbReference>
<protein>
    <submittedName>
        <fullName evidence="2">Pimeloyl-ACP methyl ester carboxylesterase</fullName>
    </submittedName>
</protein>
<dbReference type="RefSeq" id="WP_183411065.1">
    <property type="nucleotide sequence ID" value="NZ_JACHWY010000003.1"/>
</dbReference>
<comment type="caution">
    <text evidence="2">The sequence shown here is derived from an EMBL/GenBank/DDBJ whole genome shotgun (WGS) entry which is preliminary data.</text>
</comment>